<dbReference type="InterPro" id="IPR001433">
    <property type="entry name" value="OxRdtase_FAD/NAD-bd"/>
</dbReference>
<organism evidence="10 11">
    <name type="scientific">Blyttiomyces helicus</name>
    <dbReference type="NCBI Taxonomy" id="388810"/>
    <lineage>
        <taxon>Eukaryota</taxon>
        <taxon>Fungi</taxon>
        <taxon>Fungi incertae sedis</taxon>
        <taxon>Chytridiomycota</taxon>
        <taxon>Chytridiomycota incertae sedis</taxon>
        <taxon>Chytridiomycetes</taxon>
        <taxon>Chytridiomycetes incertae sedis</taxon>
        <taxon>Blyttiomyces</taxon>
    </lineage>
</organism>
<feature type="domain" description="Flavoprotein pyridine nucleotide cytochrome reductase-like FAD-binding" evidence="9">
    <location>
        <begin position="2"/>
        <end position="58"/>
    </location>
</feature>
<evidence type="ECO:0000256" key="3">
    <source>
        <dbReference type="ARBA" id="ARBA00022630"/>
    </source>
</evidence>
<name>A0A4P9WL81_9FUNG</name>
<dbReference type="CDD" id="cd06183">
    <property type="entry name" value="cyt_b5_reduct_like"/>
    <property type="match status" value="1"/>
</dbReference>
<keyword evidence="6" id="KW-0520">NAD</keyword>
<evidence type="ECO:0000256" key="1">
    <source>
        <dbReference type="ARBA" id="ARBA00001974"/>
    </source>
</evidence>
<dbReference type="Proteomes" id="UP000269721">
    <property type="component" value="Unassembled WGS sequence"/>
</dbReference>
<evidence type="ECO:0000256" key="7">
    <source>
        <dbReference type="PIRSR" id="PIRSR601834-1"/>
    </source>
</evidence>
<evidence type="ECO:0000259" key="9">
    <source>
        <dbReference type="Pfam" id="PF00970"/>
    </source>
</evidence>
<dbReference type="Gene3D" id="3.40.50.80">
    <property type="entry name" value="Nucleotide-binding domain of ferredoxin-NADP reductase (FNR) module"/>
    <property type="match status" value="1"/>
</dbReference>
<comment type="similarity">
    <text evidence="2">Belongs to the flavoprotein pyridine nucleotide cytochrome reductase family.</text>
</comment>
<comment type="cofactor">
    <cofactor evidence="1 7">
        <name>FAD</name>
        <dbReference type="ChEBI" id="CHEBI:57692"/>
    </cofactor>
</comment>
<feature type="binding site" evidence="7">
    <location>
        <position position="3"/>
    </location>
    <ligand>
        <name>FAD</name>
        <dbReference type="ChEBI" id="CHEBI:57692"/>
    </ligand>
</feature>
<dbReference type="PRINTS" id="PR00406">
    <property type="entry name" value="CYTB5RDTASE"/>
</dbReference>
<gene>
    <name evidence="10" type="ORF">BDK51DRAFT_12187</name>
</gene>
<evidence type="ECO:0000313" key="11">
    <source>
        <dbReference type="Proteomes" id="UP000269721"/>
    </source>
</evidence>
<keyword evidence="3 7" id="KW-0285">Flavoprotein</keyword>
<feature type="binding site" evidence="7">
    <location>
        <position position="27"/>
    </location>
    <ligand>
        <name>FAD</name>
        <dbReference type="ChEBI" id="CHEBI:57692"/>
    </ligand>
</feature>
<dbReference type="GO" id="GO:0016491">
    <property type="term" value="F:oxidoreductase activity"/>
    <property type="evidence" value="ECO:0007669"/>
    <property type="project" value="UniProtKB-KW"/>
</dbReference>
<dbReference type="InterPro" id="IPR039261">
    <property type="entry name" value="FNR_nucleotide-bd"/>
</dbReference>
<evidence type="ECO:0000256" key="6">
    <source>
        <dbReference type="ARBA" id="ARBA00023027"/>
    </source>
</evidence>
<dbReference type="InterPro" id="IPR017938">
    <property type="entry name" value="Riboflavin_synthase-like_b-brl"/>
</dbReference>
<dbReference type="AlphaFoldDB" id="A0A4P9WL81"/>
<keyword evidence="5" id="KW-0560">Oxidoreductase</keyword>
<feature type="domain" description="Oxidoreductase FAD/NAD(P)-binding" evidence="8">
    <location>
        <begin position="68"/>
        <end position="174"/>
    </location>
</feature>
<evidence type="ECO:0000256" key="5">
    <source>
        <dbReference type="ARBA" id="ARBA00023002"/>
    </source>
</evidence>
<dbReference type="SUPFAM" id="SSF63380">
    <property type="entry name" value="Riboflavin synthase domain-like"/>
    <property type="match status" value="1"/>
</dbReference>
<reference evidence="11" key="1">
    <citation type="journal article" date="2018" name="Nat. Microbiol.">
        <title>Leveraging single-cell genomics to expand the fungal tree of life.</title>
        <authorList>
            <person name="Ahrendt S.R."/>
            <person name="Quandt C.A."/>
            <person name="Ciobanu D."/>
            <person name="Clum A."/>
            <person name="Salamov A."/>
            <person name="Andreopoulos B."/>
            <person name="Cheng J.F."/>
            <person name="Woyke T."/>
            <person name="Pelin A."/>
            <person name="Henrissat B."/>
            <person name="Reynolds N.K."/>
            <person name="Benny G.L."/>
            <person name="Smith M.E."/>
            <person name="James T.Y."/>
            <person name="Grigoriev I.V."/>
        </authorList>
    </citation>
    <scope>NUCLEOTIDE SEQUENCE [LARGE SCALE GENOMIC DNA]</scope>
</reference>
<feature type="binding site" evidence="7">
    <location>
        <position position="25"/>
    </location>
    <ligand>
        <name>FAD</name>
        <dbReference type="ChEBI" id="CHEBI:57692"/>
    </ligand>
</feature>
<feature type="binding site" evidence="7">
    <location>
        <position position="4"/>
    </location>
    <ligand>
        <name>FAD</name>
        <dbReference type="ChEBI" id="CHEBI:57692"/>
    </ligand>
</feature>
<dbReference type="FunFam" id="3.40.50.80:FF:000009">
    <property type="entry name" value="NADH-cytochrome b5 reductase"/>
    <property type="match status" value="1"/>
</dbReference>
<protein>
    <recommendedName>
        <fullName evidence="12">FAD-binding FR-type domain-containing protein</fullName>
    </recommendedName>
</protein>
<evidence type="ECO:0008006" key="12">
    <source>
        <dbReference type="Google" id="ProtNLM"/>
    </source>
</evidence>
<sequence length="203" mass="21963">IARPYSPVDYHRGGGDGEEEGFELIVKRYEGGSVSGLLCGLEVGETVEMRGPIETVGYQPNLVEELGMISGGTGIAPFYLLVKQILTDPADHTKVALICANRTSSEILLRDELEALRARFPDRLRVLHVVEHGAAEEGIVPGRVEVDVVRRFFGAPGPEKGVLVCGPEGMVRHVAGGKLDEDRQGPLDGVLKAVGYSERQVYK</sequence>
<dbReference type="EMBL" id="KZ994115">
    <property type="protein sequence ID" value="RKO93791.1"/>
    <property type="molecule type" value="Genomic_DNA"/>
</dbReference>
<feature type="non-terminal residue" evidence="10">
    <location>
        <position position="203"/>
    </location>
</feature>
<accession>A0A4P9WL81</accession>
<dbReference type="OrthoDB" id="432685at2759"/>
<dbReference type="Pfam" id="PF00970">
    <property type="entry name" value="FAD_binding_6"/>
    <property type="match status" value="1"/>
</dbReference>
<feature type="non-terminal residue" evidence="10">
    <location>
        <position position="1"/>
    </location>
</feature>
<dbReference type="PANTHER" id="PTHR19370:SF184">
    <property type="entry name" value="NADH-CYTOCHROME B5 REDUCTASE-LIKE"/>
    <property type="match status" value="1"/>
</dbReference>
<dbReference type="Gene3D" id="2.40.30.10">
    <property type="entry name" value="Translation factors"/>
    <property type="match status" value="1"/>
</dbReference>
<feature type="binding site" evidence="7">
    <location>
        <position position="5"/>
    </location>
    <ligand>
        <name>FAD</name>
        <dbReference type="ChEBI" id="CHEBI:57692"/>
    </ligand>
</feature>
<evidence type="ECO:0000256" key="2">
    <source>
        <dbReference type="ARBA" id="ARBA00006105"/>
    </source>
</evidence>
<keyword evidence="11" id="KW-1185">Reference proteome</keyword>
<dbReference type="InterPro" id="IPR008333">
    <property type="entry name" value="Cbr1-like_FAD-bd_dom"/>
</dbReference>
<dbReference type="PANTHER" id="PTHR19370">
    <property type="entry name" value="NADH-CYTOCHROME B5 REDUCTASE"/>
    <property type="match status" value="1"/>
</dbReference>
<feature type="binding site" evidence="7">
    <location>
        <position position="34"/>
    </location>
    <ligand>
        <name>FAD</name>
        <dbReference type="ChEBI" id="CHEBI:57692"/>
    </ligand>
</feature>
<feature type="binding site" evidence="7">
    <location>
        <position position="35"/>
    </location>
    <ligand>
        <name>FAD</name>
        <dbReference type="ChEBI" id="CHEBI:57692"/>
    </ligand>
</feature>
<dbReference type="InterPro" id="IPR001834">
    <property type="entry name" value="CBR-like"/>
</dbReference>
<proteinExistence type="inferred from homology"/>
<keyword evidence="4 7" id="KW-0274">FAD</keyword>
<dbReference type="SUPFAM" id="SSF52343">
    <property type="entry name" value="Ferredoxin reductase-like, C-terminal NADP-linked domain"/>
    <property type="match status" value="1"/>
</dbReference>
<evidence type="ECO:0000259" key="8">
    <source>
        <dbReference type="Pfam" id="PF00175"/>
    </source>
</evidence>
<evidence type="ECO:0000256" key="4">
    <source>
        <dbReference type="ARBA" id="ARBA00022827"/>
    </source>
</evidence>
<evidence type="ECO:0000313" key="10">
    <source>
        <dbReference type="EMBL" id="RKO93791.1"/>
    </source>
</evidence>
<dbReference type="Pfam" id="PF00175">
    <property type="entry name" value="NAD_binding_1"/>
    <property type="match status" value="1"/>
</dbReference>